<protein>
    <submittedName>
        <fullName evidence="1">SMP-30/gluconolactonase/LRE family protein</fullName>
    </submittedName>
</protein>
<dbReference type="Gene3D" id="2.120.10.30">
    <property type="entry name" value="TolB, C-terminal domain"/>
    <property type="match status" value="1"/>
</dbReference>
<dbReference type="RefSeq" id="WP_369074355.1">
    <property type="nucleotide sequence ID" value="NZ_JAAVJR010000805.1"/>
</dbReference>
<dbReference type="PANTHER" id="PTHR47572">
    <property type="entry name" value="LIPOPROTEIN-RELATED"/>
    <property type="match status" value="1"/>
</dbReference>
<evidence type="ECO:0000313" key="1">
    <source>
        <dbReference type="EMBL" id="NJW55098.1"/>
    </source>
</evidence>
<dbReference type="SUPFAM" id="SSF63829">
    <property type="entry name" value="Calcium-dependent phosphotriesterase"/>
    <property type="match status" value="1"/>
</dbReference>
<sequence>MKNSYKIFLAMILFSYSASPQEQDLIAKGAQVQLVANGFEFTEGPACDSLGNVFFTDQPNNTIHKWSVDDEKVTVFMKDAGRANGLYFDAKGDLYAAADMHSE</sequence>
<dbReference type="PANTHER" id="PTHR47572:SF4">
    <property type="entry name" value="LACTONASE DRP35"/>
    <property type="match status" value="1"/>
</dbReference>
<dbReference type="Proteomes" id="UP000703674">
    <property type="component" value="Unassembled WGS sequence"/>
</dbReference>
<dbReference type="InterPro" id="IPR051262">
    <property type="entry name" value="SMP-30/CGR1_Lactonase"/>
</dbReference>
<gene>
    <name evidence="1" type="ORF">HC175_19485</name>
</gene>
<dbReference type="InterPro" id="IPR011042">
    <property type="entry name" value="6-blade_b-propeller_TolB-like"/>
</dbReference>
<accession>A0ABX1D3R7</accession>
<evidence type="ECO:0000313" key="2">
    <source>
        <dbReference type="Proteomes" id="UP000703674"/>
    </source>
</evidence>
<name>A0ABX1D3R7_9FLAO</name>
<proteinExistence type="predicted"/>
<organism evidence="1 2">
    <name type="scientific">Salinimicrobium oceani</name>
    <dbReference type="NCBI Taxonomy" id="2722702"/>
    <lineage>
        <taxon>Bacteria</taxon>
        <taxon>Pseudomonadati</taxon>
        <taxon>Bacteroidota</taxon>
        <taxon>Flavobacteriia</taxon>
        <taxon>Flavobacteriales</taxon>
        <taxon>Flavobacteriaceae</taxon>
        <taxon>Salinimicrobium</taxon>
    </lineage>
</organism>
<dbReference type="EMBL" id="JAAVJR010000805">
    <property type="protein sequence ID" value="NJW55098.1"/>
    <property type="molecule type" value="Genomic_DNA"/>
</dbReference>
<reference evidence="1 2" key="1">
    <citation type="submission" date="2020-03" db="EMBL/GenBank/DDBJ databases">
        <title>Salinimicrobium sp. nov, isolated from SCS.</title>
        <authorList>
            <person name="Cao W.R."/>
        </authorList>
    </citation>
    <scope>NUCLEOTIDE SEQUENCE [LARGE SCALE GENOMIC DNA]</scope>
    <source>
        <strain evidence="2">J15B91</strain>
    </source>
</reference>
<feature type="non-terminal residue" evidence="1">
    <location>
        <position position="103"/>
    </location>
</feature>
<comment type="caution">
    <text evidence="1">The sequence shown here is derived from an EMBL/GenBank/DDBJ whole genome shotgun (WGS) entry which is preliminary data.</text>
</comment>
<keyword evidence="2" id="KW-1185">Reference proteome</keyword>